<dbReference type="Proteomes" id="UP000886998">
    <property type="component" value="Unassembled WGS sequence"/>
</dbReference>
<evidence type="ECO:0000313" key="1">
    <source>
        <dbReference type="EMBL" id="GFY50414.1"/>
    </source>
</evidence>
<sequence>MLSPFSCQLCISICFINSAFCYDRSSRFLVNQDSQAKREECVKYSNKHFDIVKKIKKSSSATVSAINEEC</sequence>
<proteinExistence type="predicted"/>
<protein>
    <submittedName>
        <fullName evidence="1">Uncharacterized protein</fullName>
    </submittedName>
</protein>
<gene>
    <name evidence="1" type="ORF">TNIN_352481</name>
</gene>
<evidence type="ECO:0000313" key="2">
    <source>
        <dbReference type="Proteomes" id="UP000886998"/>
    </source>
</evidence>
<organism evidence="1 2">
    <name type="scientific">Trichonephila inaurata madagascariensis</name>
    <dbReference type="NCBI Taxonomy" id="2747483"/>
    <lineage>
        <taxon>Eukaryota</taxon>
        <taxon>Metazoa</taxon>
        <taxon>Ecdysozoa</taxon>
        <taxon>Arthropoda</taxon>
        <taxon>Chelicerata</taxon>
        <taxon>Arachnida</taxon>
        <taxon>Araneae</taxon>
        <taxon>Araneomorphae</taxon>
        <taxon>Entelegynae</taxon>
        <taxon>Araneoidea</taxon>
        <taxon>Nephilidae</taxon>
        <taxon>Trichonephila</taxon>
        <taxon>Trichonephila inaurata</taxon>
    </lineage>
</organism>
<dbReference type="AlphaFoldDB" id="A0A8X6XDB5"/>
<comment type="caution">
    <text evidence="1">The sequence shown here is derived from an EMBL/GenBank/DDBJ whole genome shotgun (WGS) entry which is preliminary data.</text>
</comment>
<accession>A0A8X6XDB5</accession>
<reference evidence="1" key="1">
    <citation type="submission" date="2020-08" db="EMBL/GenBank/DDBJ databases">
        <title>Multicomponent nature underlies the extraordinary mechanical properties of spider dragline silk.</title>
        <authorList>
            <person name="Kono N."/>
            <person name="Nakamura H."/>
            <person name="Mori M."/>
            <person name="Yoshida Y."/>
            <person name="Ohtoshi R."/>
            <person name="Malay A.D."/>
            <person name="Moran D.A.P."/>
            <person name="Tomita M."/>
            <person name="Numata K."/>
            <person name="Arakawa K."/>
        </authorList>
    </citation>
    <scope>NUCLEOTIDE SEQUENCE</scope>
</reference>
<name>A0A8X6XDB5_9ARAC</name>
<keyword evidence="2" id="KW-1185">Reference proteome</keyword>
<dbReference type="EMBL" id="BMAV01007465">
    <property type="protein sequence ID" value="GFY50414.1"/>
    <property type="molecule type" value="Genomic_DNA"/>
</dbReference>